<dbReference type="OrthoDB" id="2844016at2759"/>
<feature type="signal peptide" evidence="1">
    <location>
        <begin position="1"/>
        <end position="17"/>
    </location>
</feature>
<evidence type="ECO:0000313" key="3">
    <source>
        <dbReference type="Proteomes" id="UP000076727"/>
    </source>
</evidence>
<keyword evidence="3" id="KW-1185">Reference proteome</keyword>
<organism evidence="2 3">
    <name type="scientific">Daedalea quercina L-15889</name>
    <dbReference type="NCBI Taxonomy" id="1314783"/>
    <lineage>
        <taxon>Eukaryota</taxon>
        <taxon>Fungi</taxon>
        <taxon>Dikarya</taxon>
        <taxon>Basidiomycota</taxon>
        <taxon>Agaricomycotina</taxon>
        <taxon>Agaricomycetes</taxon>
        <taxon>Polyporales</taxon>
        <taxon>Fomitopsis</taxon>
    </lineage>
</organism>
<dbReference type="Proteomes" id="UP000076727">
    <property type="component" value="Unassembled WGS sequence"/>
</dbReference>
<evidence type="ECO:0000313" key="2">
    <source>
        <dbReference type="EMBL" id="KZT63555.1"/>
    </source>
</evidence>
<feature type="chain" id="PRO_5007861109" evidence="1">
    <location>
        <begin position="18"/>
        <end position="204"/>
    </location>
</feature>
<gene>
    <name evidence="2" type="ORF">DAEQUDRAFT_680177</name>
</gene>
<keyword evidence="1" id="KW-0732">Signal</keyword>
<proteinExistence type="predicted"/>
<protein>
    <submittedName>
        <fullName evidence="2">Uncharacterized protein</fullName>
    </submittedName>
</protein>
<evidence type="ECO:0000256" key="1">
    <source>
        <dbReference type="SAM" id="SignalP"/>
    </source>
</evidence>
<reference evidence="2 3" key="1">
    <citation type="journal article" date="2016" name="Mol. Biol. Evol.">
        <title>Comparative Genomics of Early-Diverging Mushroom-Forming Fungi Provides Insights into the Origins of Lignocellulose Decay Capabilities.</title>
        <authorList>
            <person name="Nagy L.G."/>
            <person name="Riley R."/>
            <person name="Tritt A."/>
            <person name="Adam C."/>
            <person name="Daum C."/>
            <person name="Floudas D."/>
            <person name="Sun H."/>
            <person name="Yadav J.S."/>
            <person name="Pangilinan J."/>
            <person name="Larsson K.H."/>
            <person name="Matsuura K."/>
            <person name="Barry K."/>
            <person name="Labutti K."/>
            <person name="Kuo R."/>
            <person name="Ohm R.A."/>
            <person name="Bhattacharya S.S."/>
            <person name="Shirouzu T."/>
            <person name="Yoshinaga Y."/>
            <person name="Martin F.M."/>
            <person name="Grigoriev I.V."/>
            <person name="Hibbett D.S."/>
        </authorList>
    </citation>
    <scope>NUCLEOTIDE SEQUENCE [LARGE SCALE GENOMIC DNA]</scope>
    <source>
        <strain evidence="2 3">L-15889</strain>
    </source>
</reference>
<accession>A0A165KTB5</accession>
<sequence>MFSSLLALLAVTSIALASPLAPRTGAWCEGLGITYDTSYNFTLAALNTTLANANSTGAPLVPGQNGATDGAEYEVLSTWATYPYLDFPTMSLVDGVLTPNSANGVPSYDMQAIEGQPLQFFTTSESSSGPSAQIYCAIVDTDPDFQGLPLLAVNGEADNFALCMSGDESYAQNNVVWRPTADNNGMYLYETCYNVTLQLVGGSS</sequence>
<name>A0A165KTB5_9APHY</name>
<dbReference type="EMBL" id="KV429173">
    <property type="protein sequence ID" value="KZT63555.1"/>
    <property type="molecule type" value="Genomic_DNA"/>
</dbReference>
<dbReference type="AlphaFoldDB" id="A0A165KTB5"/>